<dbReference type="Proteomes" id="UP000193834">
    <property type="component" value="Unassembled WGS sequence"/>
</dbReference>
<evidence type="ECO:0000259" key="4">
    <source>
        <dbReference type="SMART" id="SM00849"/>
    </source>
</evidence>
<evidence type="ECO:0000313" key="6">
    <source>
        <dbReference type="Proteomes" id="UP000193834"/>
    </source>
</evidence>
<evidence type="ECO:0000313" key="5">
    <source>
        <dbReference type="EMBL" id="SMG41591.1"/>
    </source>
</evidence>
<proteinExistence type="predicted"/>
<dbReference type="PANTHER" id="PTHR47619:SF1">
    <property type="entry name" value="EXODEOXYRIBONUCLEASE WALJ"/>
    <property type="match status" value="1"/>
</dbReference>
<dbReference type="STRING" id="1852522.SAMN06295960_2405"/>
<protein>
    <submittedName>
        <fullName evidence="5">Phosphoribosyl 1,2-cyclic phosphodiesterase</fullName>
    </submittedName>
</protein>
<organism evidence="5 6">
    <name type="scientific">Paenibacillus aquistagni</name>
    <dbReference type="NCBI Taxonomy" id="1852522"/>
    <lineage>
        <taxon>Bacteria</taxon>
        <taxon>Bacillati</taxon>
        <taxon>Bacillota</taxon>
        <taxon>Bacilli</taxon>
        <taxon>Bacillales</taxon>
        <taxon>Paenibacillaceae</taxon>
        <taxon>Paenibacillus</taxon>
    </lineage>
</organism>
<dbReference type="InterPro" id="IPR036866">
    <property type="entry name" value="RibonucZ/Hydroxyglut_hydro"/>
</dbReference>
<evidence type="ECO:0000256" key="2">
    <source>
        <dbReference type="ARBA" id="ARBA00034301"/>
    </source>
</evidence>
<keyword evidence="6" id="KW-1185">Reference proteome</keyword>
<dbReference type="OrthoDB" id="9781189at2"/>
<dbReference type="AlphaFoldDB" id="A0A1X7KLL2"/>
<dbReference type="Pfam" id="PF12706">
    <property type="entry name" value="Lactamase_B_2"/>
    <property type="match status" value="1"/>
</dbReference>
<accession>A0A1X7KLL2</accession>
<comment type="catalytic activity">
    <reaction evidence="1">
        <text>3',5'-cyclic CMP + H2O = CMP + H(+)</text>
        <dbReference type="Rhea" id="RHEA:72675"/>
        <dbReference type="ChEBI" id="CHEBI:15377"/>
        <dbReference type="ChEBI" id="CHEBI:15378"/>
        <dbReference type="ChEBI" id="CHEBI:58003"/>
        <dbReference type="ChEBI" id="CHEBI:60377"/>
    </reaction>
    <physiologicalReaction direction="left-to-right" evidence="1">
        <dbReference type="Rhea" id="RHEA:72676"/>
    </physiologicalReaction>
</comment>
<dbReference type="EMBL" id="FXAZ01000003">
    <property type="protein sequence ID" value="SMG41591.1"/>
    <property type="molecule type" value="Genomic_DNA"/>
</dbReference>
<reference evidence="5 6" key="1">
    <citation type="submission" date="2017-04" db="EMBL/GenBank/DDBJ databases">
        <authorList>
            <person name="Afonso C.L."/>
            <person name="Miller P.J."/>
            <person name="Scott M.A."/>
            <person name="Spackman E."/>
            <person name="Goraichik I."/>
            <person name="Dimitrov K.M."/>
            <person name="Suarez D.L."/>
            <person name="Swayne D.E."/>
        </authorList>
    </citation>
    <scope>NUCLEOTIDE SEQUENCE [LARGE SCALE GENOMIC DNA]</scope>
    <source>
        <strain evidence="5 6">11</strain>
    </source>
</reference>
<name>A0A1X7KLL2_9BACL</name>
<feature type="domain" description="Metallo-beta-lactamase" evidence="4">
    <location>
        <begin position="13"/>
        <end position="218"/>
    </location>
</feature>
<gene>
    <name evidence="5" type="ORF">SAMN06295960_2405</name>
</gene>
<sequence>MSLRFTVLSSGSTGNATVIQNKDATLMIDAGLSCKRVNQLLEEQGLSGSQIDGILVTHEHSDHIKGLGAFSRKHQVPIYANEKTWEALEKHIGDIAEEHRIVMRTGEARDFGDLRVESFGISHDAAEPVAYNFYEGETKLSVATDLGYVSDKVQEQLQDANVMVFESNHDVEMLRMGRYPWNIKRRILGDLGHLSNEDAGNALCDIATGNTRRVYLAHLSREHNQMDLAKMSVQGAMEDRGYFLKETELQLRDTYYDRPTPWDTVVEKTRIPALSE</sequence>
<dbReference type="SUPFAM" id="SSF56281">
    <property type="entry name" value="Metallo-hydrolase/oxidoreductase"/>
    <property type="match status" value="1"/>
</dbReference>
<dbReference type="Gene3D" id="3.60.15.10">
    <property type="entry name" value="Ribonuclease Z/Hydroxyacylglutathione hydrolase-like"/>
    <property type="match status" value="1"/>
</dbReference>
<dbReference type="InterPro" id="IPR001279">
    <property type="entry name" value="Metallo-B-lactamas"/>
</dbReference>
<comment type="function">
    <text evidence="2">Counteracts the endogenous Pycsar antiviral defense system. Phosphodiesterase that enables metal-dependent hydrolysis of host cyclic nucleotide Pycsar defense signals such as cCMP and cUMP.</text>
</comment>
<dbReference type="RefSeq" id="WP_085494616.1">
    <property type="nucleotide sequence ID" value="NZ_FXAZ01000003.1"/>
</dbReference>
<dbReference type="PANTHER" id="PTHR47619">
    <property type="entry name" value="METALLO-HYDROLASE YYCJ-RELATED"/>
    <property type="match status" value="1"/>
</dbReference>
<evidence type="ECO:0000256" key="3">
    <source>
        <dbReference type="ARBA" id="ARBA00048505"/>
    </source>
</evidence>
<dbReference type="SMART" id="SM00849">
    <property type="entry name" value="Lactamase_B"/>
    <property type="match status" value="1"/>
</dbReference>
<dbReference type="InterPro" id="IPR052533">
    <property type="entry name" value="WalJ/YycJ-like"/>
</dbReference>
<comment type="catalytic activity">
    <reaction evidence="3">
        <text>3',5'-cyclic UMP + H2O = UMP + H(+)</text>
        <dbReference type="Rhea" id="RHEA:70575"/>
        <dbReference type="ChEBI" id="CHEBI:15377"/>
        <dbReference type="ChEBI" id="CHEBI:15378"/>
        <dbReference type="ChEBI" id="CHEBI:57865"/>
        <dbReference type="ChEBI" id="CHEBI:184387"/>
    </reaction>
    <physiologicalReaction direction="left-to-right" evidence="3">
        <dbReference type="Rhea" id="RHEA:70576"/>
    </physiologicalReaction>
</comment>
<evidence type="ECO:0000256" key="1">
    <source>
        <dbReference type="ARBA" id="ARBA00034221"/>
    </source>
</evidence>